<organism evidence="4 5">
    <name type="scientific">Pseudorhizobium halotolerans</name>
    <dbReference type="NCBI Taxonomy" id="1233081"/>
    <lineage>
        <taxon>Bacteria</taxon>
        <taxon>Pseudomonadati</taxon>
        <taxon>Pseudomonadota</taxon>
        <taxon>Alphaproteobacteria</taxon>
        <taxon>Hyphomicrobiales</taxon>
        <taxon>Rhizobiaceae</taxon>
        <taxon>Rhizobium/Agrobacterium group</taxon>
        <taxon>Pseudorhizobium</taxon>
    </lineage>
</organism>
<feature type="domain" description="Glycine-rich" evidence="3">
    <location>
        <begin position="225"/>
        <end position="433"/>
    </location>
</feature>
<feature type="compositionally biased region" description="Gly residues" evidence="1">
    <location>
        <begin position="394"/>
        <end position="403"/>
    </location>
</feature>
<evidence type="ECO:0000313" key="5">
    <source>
        <dbReference type="Proteomes" id="UP000601041"/>
    </source>
</evidence>
<feature type="region of interest" description="Disordered" evidence="1">
    <location>
        <begin position="378"/>
        <end position="403"/>
    </location>
</feature>
<gene>
    <name evidence="4" type="ORF">RHAB21_00731</name>
</gene>
<evidence type="ECO:0000313" key="4">
    <source>
        <dbReference type="EMBL" id="CAD7055511.1"/>
    </source>
</evidence>
<keyword evidence="5" id="KW-1185">Reference proteome</keyword>
<feature type="domain" description="Major tropism determinant N-terminal" evidence="2">
    <location>
        <begin position="5"/>
        <end position="38"/>
    </location>
</feature>
<feature type="region of interest" description="Disordered" evidence="1">
    <location>
        <begin position="317"/>
        <end position="345"/>
    </location>
</feature>
<name>A0ABM8PYZ4_9HYPH</name>
<sequence length="437" mass="42285">MSEAIKRRRGTDAEHSTFVGLEGEFTFNTTTKRIHAHDAVTPGGIPAARLDEVGGGSASELVEAVKTDDYTLTVDDAGIVITANKATTITFALPAVGASNAEAYLVYNAGAGTLVIDPNASEQIEGASSISLLTGESARIWPNEAKTLWRATVWMATNKNDVIAALFATPKTIKSANFALSNDGGGKALFDTSAIAAGQSRSIKLPDRDTAIGRTLLRITTFTASGTWTPHPDAKMVCFAAQGAGGGGGGVAAAGTGVGGGAGGGGGGYQERWLVSGWGATEPITVGAMGSGGIGGGAPTAGGDSSVGTLCVGKGGGAGASGTTRVTGNQRAAGPGGDGGGGTGTGGVSAGMDIVIPGDGGRVGVLFGTGLTALSGEGGGSALGSGGRQVTEGGSSGNIGQNGTGYGGGGSGASNASANAYNGGNGAPGIVIITEWS</sequence>
<reference evidence="4 5" key="1">
    <citation type="submission" date="2020-11" db="EMBL/GenBank/DDBJ databases">
        <authorList>
            <person name="Lassalle F."/>
        </authorList>
    </citation>
    <scope>NUCLEOTIDE SEQUENCE [LARGE SCALE GENOMIC DNA]</scope>
    <source>
        <strain evidence="4 5">AB21</strain>
    </source>
</reference>
<dbReference type="InterPro" id="IPR041352">
    <property type="entry name" value="Mtd_N"/>
</dbReference>
<dbReference type="Pfam" id="PF21722">
    <property type="entry name" value="Gly_rich_2"/>
    <property type="match status" value="1"/>
</dbReference>
<evidence type="ECO:0000256" key="1">
    <source>
        <dbReference type="SAM" id="MobiDB-lite"/>
    </source>
</evidence>
<evidence type="ECO:0000259" key="3">
    <source>
        <dbReference type="Pfam" id="PF21722"/>
    </source>
</evidence>
<dbReference type="InterPro" id="IPR049304">
    <property type="entry name" value="Gly_rich_dom"/>
</dbReference>
<dbReference type="Proteomes" id="UP000601041">
    <property type="component" value="Unassembled WGS sequence"/>
</dbReference>
<accession>A0ABM8PYZ4</accession>
<feature type="compositionally biased region" description="Gly residues" evidence="1">
    <location>
        <begin position="378"/>
        <end position="387"/>
    </location>
</feature>
<proteinExistence type="predicted"/>
<dbReference type="RefSeq" id="WP_142589875.1">
    <property type="nucleotide sequence ID" value="NZ_CABFWE030000016.1"/>
</dbReference>
<comment type="caution">
    <text evidence="4">The sequence shown here is derived from an EMBL/GenBank/DDBJ whole genome shotgun (WGS) entry which is preliminary data.</text>
</comment>
<dbReference type="Pfam" id="PF18454">
    <property type="entry name" value="Mtd_N"/>
    <property type="match status" value="1"/>
</dbReference>
<dbReference type="EMBL" id="CABFWE030000016">
    <property type="protein sequence ID" value="CAD7055511.1"/>
    <property type="molecule type" value="Genomic_DNA"/>
</dbReference>
<dbReference type="Gene3D" id="2.10.10.30">
    <property type="match status" value="1"/>
</dbReference>
<protein>
    <recommendedName>
        <fullName evidence="6">Major tropism determinant N-terminal domain-containing protein</fullName>
    </recommendedName>
</protein>
<evidence type="ECO:0008006" key="6">
    <source>
        <dbReference type="Google" id="ProtNLM"/>
    </source>
</evidence>
<feature type="compositionally biased region" description="Gly residues" evidence="1">
    <location>
        <begin position="334"/>
        <end position="345"/>
    </location>
</feature>
<evidence type="ECO:0000259" key="2">
    <source>
        <dbReference type="Pfam" id="PF18454"/>
    </source>
</evidence>